<gene>
    <name evidence="1" type="ORF">LshimejAT787_1003700</name>
</gene>
<dbReference type="AlphaFoldDB" id="A0A9P3URV9"/>
<keyword evidence="2" id="KW-1185">Reference proteome</keyword>
<sequence>MTQDTPTRKNQCRLLKTDSHDCWEEESNTSIALCKVLRCVAPSLETLHLVSGIPRTSLLVPVPLPRLENLVVQGPVLARNLPVDDDPMFPALRHLTLTSSTDWPADMLRDISGRAPTLRSLSFVLERPLRFLPLDLYRALDHRLWENTQEPMLPSSLKQIYIQHHVAADDQSIWTKAAHKVMLKHLSTVVEKDKRVRVLGLNHPPAYHEAKARWLEGWGRRS</sequence>
<name>A0A9P3URV9_LYOSH</name>
<dbReference type="EMBL" id="BRPK01000010">
    <property type="protein sequence ID" value="GLB41770.1"/>
    <property type="molecule type" value="Genomic_DNA"/>
</dbReference>
<dbReference type="Proteomes" id="UP001063166">
    <property type="component" value="Unassembled WGS sequence"/>
</dbReference>
<comment type="caution">
    <text evidence="1">The sequence shown here is derived from an EMBL/GenBank/DDBJ whole genome shotgun (WGS) entry which is preliminary data.</text>
</comment>
<proteinExistence type="predicted"/>
<organism evidence="1 2">
    <name type="scientific">Lyophyllum shimeji</name>
    <name type="common">Hon-shimeji</name>
    <name type="synonym">Tricholoma shimeji</name>
    <dbReference type="NCBI Taxonomy" id="47721"/>
    <lineage>
        <taxon>Eukaryota</taxon>
        <taxon>Fungi</taxon>
        <taxon>Dikarya</taxon>
        <taxon>Basidiomycota</taxon>
        <taxon>Agaricomycotina</taxon>
        <taxon>Agaricomycetes</taxon>
        <taxon>Agaricomycetidae</taxon>
        <taxon>Agaricales</taxon>
        <taxon>Tricholomatineae</taxon>
        <taxon>Lyophyllaceae</taxon>
        <taxon>Lyophyllum</taxon>
    </lineage>
</organism>
<accession>A0A9P3URV9</accession>
<evidence type="ECO:0000313" key="2">
    <source>
        <dbReference type="Proteomes" id="UP001063166"/>
    </source>
</evidence>
<protein>
    <submittedName>
        <fullName evidence="1">Uncharacterized protein</fullName>
    </submittedName>
</protein>
<reference evidence="1" key="1">
    <citation type="submission" date="2022-07" db="EMBL/GenBank/DDBJ databases">
        <title>The genome of Lyophyllum shimeji provides insight into the initial evolution of ectomycorrhizal fungal genome.</title>
        <authorList>
            <person name="Kobayashi Y."/>
            <person name="Shibata T."/>
            <person name="Hirakawa H."/>
            <person name="Shigenobu S."/>
            <person name="Nishiyama T."/>
            <person name="Yamada A."/>
            <person name="Hasebe M."/>
            <person name="Kawaguchi M."/>
        </authorList>
    </citation>
    <scope>NUCLEOTIDE SEQUENCE</scope>
    <source>
        <strain evidence="1">AT787</strain>
    </source>
</reference>
<dbReference type="OrthoDB" id="2748701at2759"/>
<evidence type="ECO:0000313" key="1">
    <source>
        <dbReference type="EMBL" id="GLB41770.1"/>
    </source>
</evidence>